<feature type="domain" description="ABC transporter" evidence="11">
    <location>
        <begin position="1078"/>
        <end position="1319"/>
    </location>
</feature>
<dbReference type="InterPro" id="IPR003593">
    <property type="entry name" value="AAA+_ATPase"/>
</dbReference>
<evidence type="ECO:0000256" key="6">
    <source>
        <dbReference type="ARBA" id="ARBA00022840"/>
    </source>
</evidence>
<dbReference type="GO" id="GO:0005524">
    <property type="term" value="F:ATP binding"/>
    <property type="evidence" value="ECO:0007669"/>
    <property type="project" value="UniProtKB-KW"/>
</dbReference>
<feature type="transmembrane region" description="Helical" evidence="10">
    <location>
        <begin position="253"/>
        <end position="272"/>
    </location>
</feature>
<protein>
    <submittedName>
        <fullName evidence="13">Uncharacterized protein</fullName>
    </submittedName>
</protein>
<evidence type="ECO:0000256" key="1">
    <source>
        <dbReference type="ARBA" id="ARBA00004141"/>
    </source>
</evidence>
<dbReference type="InterPro" id="IPR050173">
    <property type="entry name" value="ABC_transporter_C-like"/>
</dbReference>
<feature type="transmembrane region" description="Helical" evidence="10">
    <location>
        <begin position="998"/>
        <end position="1019"/>
    </location>
</feature>
<dbReference type="InterPro" id="IPR011527">
    <property type="entry name" value="ABC1_TM_dom"/>
</dbReference>
<evidence type="ECO:0000256" key="2">
    <source>
        <dbReference type="ARBA" id="ARBA00009726"/>
    </source>
</evidence>
<gene>
    <name evidence="13" type="ORF">CVT26_011967</name>
</gene>
<dbReference type="CDD" id="cd18597">
    <property type="entry name" value="ABC_6TM_YOR1_D1_like"/>
    <property type="match status" value="1"/>
</dbReference>
<dbReference type="InterPro" id="IPR027417">
    <property type="entry name" value="P-loop_NTPase"/>
</dbReference>
<keyword evidence="8 10" id="KW-0472">Membrane</keyword>
<feature type="compositionally biased region" description="Basic and acidic residues" evidence="9">
    <location>
        <begin position="777"/>
        <end position="793"/>
    </location>
</feature>
<dbReference type="SUPFAM" id="SSF90123">
    <property type="entry name" value="ABC transporter transmembrane region"/>
    <property type="match status" value="2"/>
</dbReference>
<keyword evidence="4 10" id="KW-0812">Transmembrane</keyword>
<dbReference type="STRING" id="231916.A0A409VYH6"/>
<dbReference type="CDD" id="cd03250">
    <property type="entry name" value="ABCC_MRP_domain1"/>
    <property type="match status" value="1"/>
</dbReference>
<evidence type="ECO:0000256" key="3">
    <source>
        <dbReference type="ARBA" id="ARBA00022448"/>
    </source>
</evidence>
<evidence type="ECO:0000313" key="14">
    <source>
        <dbReference type="Proteomes" id="UP000284706"/>
    </source>
</evidence>
<keyword evidence="14" id="KW-1185">Reference proteome</keyword>
<feature type="region of interest" description="Disordered" evidence="9">
    <location>
        <begin position="766"/>
        <end position="802"/>
    </location>
</feature>
<comment type="similarity">
    <text evidence="2">Belongs to the ABC transporter superfamily. ABCC family. Conjugate transporter (TC 3.A.1.208) subfamily.</text>
</comment>
<dbReference type="FunFam" id="3.40.50.300:FF:000565">
    <property type="entry name" value="ABC bile acid transporter"/>
    <property type="match status" value="1"/>
</dbReference>
<evidence type="ECO:0000259" key="11">
    <source>
        <dbReference type="PROSITE" id="PS50893"/>
    </source>
</evidence>
<evidence type="ECO:0000256" key="7">
    <source>
        <dbReference type="ARBA" id="ARBA00022989"/>
    </source>
</evidence>
<keyword evidence="3" id="KW-0813">Transport</keyword>
<organism evidence="13 14">
    <name type="scientific">Gymnopilus dilepis</name>
    <dbReference type="NCBI Taxonomy" id="231916"/>
    <lineage>
        <taxon>Eukaryota</taxon>
        <taxon>Fungi</taxon>
        <taxon>Dikarya</taxon>
        <taxon>Basidiomycota</taxon>
        <taxon>Agaricomycotina</taxon>
        <taxon>Agaricomycetes</taxon>
        <taxon>Agaricomycetidae</taxon>
        <taxon>Agaricales</taxon>
        <taxon>Agaricineae</taxon>
        <taxon>Hymenogastraceae</taxon>
        <taxon>Gymnopilus</taxon>
    </lineage>
</organism>
<feature type="domain" description="ABC transmembrane type-1" evidence="12">
    <location>
        <begin position="210"/>
        <end position="499"/>
    </location>
</feature>
<dbReference type="PROSITE" id="PS50893">
    <property type="entry name" value="ABC_TRANSPORTER_2"/>
    <property type="match status" value="2"/>
</dbReference>
<dbReference type="InParanoid" id="A0A409VYH6"/>
<feature type="transmembrane region" description="Helical" evidence="10">
    <location>
        <begin position="358"/>
        <end position="377"/>
    </location>
</feature>
<dbReference type="GO" id="GO:0016887">
    <property type="term" value="F:ATP hydrolysis activity"/>
    <property type="evidence" value="ECO:0007669"/>
    <property type="project" value="InterPro"/>
</dbReference>
<feature type="transmembrane region" description="Helical" evidence="10">
    <location>
        <begin position="837"/>
        <end position="857"/>
    </location>
</feature>
<evidence type="ECO:0000256" key="5">
    <source>
        <dbReference type="ARBA" id="ARBA00022741"/>
    </source>
</evidence>
<dbReference type="GO" id="GO:0140359">
    <property type="term" value="F:ABC-type transporter activity"/>
    <property type="evidence" value="ECO:0007669"/>
    <property type="project" value="InterPro"/>
</dbReference>
<feature type="domain" description="ABC transmembrane type-1" evidence="12">
    <location>
        <begin position="837"/>
        <end position="997"/>
    </location>
</feature>
<evidence type="ECO:0000313" key="13">
    <source>
        <dbReference type="EMBL" id="PPQ71322.1"/>
    </source>
</evidence>
<dbReference type="SUPFAM" id="SSF52540">
    <property type="entry name" value="P-loop containing nucleoside triphosphate hydrolases"/>
    <property type="match status" value="2"/>
</dbReference>
<keyword evidence="7 10" id="KW-1133">Transmembrane helix</keyword>
<feature type="region of interest" description="Disordered" evidence="9">
    <location>
        <begin position="1"/>
        <end position="27"/>
    </location>
</feature>
<dbReference type="PROSITE" id="PS00211">
    <property type="entry name" value="ABC_TRANSPORTER_1"/>
    <property type="match status" value="2"/>
</dbReference>
<accession>A0A409VYH6</accession>
<keyword evidence="5" id="KW-0547">Nucleotide-binding</keyword>
<name>A0A409VYH6_9AGAR</name>
<sequence length="1332" mass="147693">MPVMQGSDEKASLSISTQSLRRSPSTLSSVSTLVGSVYNEKIDYEKQASVDAHLKVSLGDAKSKSRTWIPRGPPPPPPASLDDAEEIPLSKASIFSVLTYSWTLGYRRTLEATDLWKLEESHASDLLSRQFDEALRRRFQKAAGWNAALEKGLIQPGLLKRISWSVKCAVAGKNSRKKRAALETRWREVTGRKEASIALALNDTLGREFWIGGAWKVVGDTAQLMCPILIKAIITYTKTRETERLEGLAEDSLGMGVAMAFGLFLLTMLASIGQNQFYGRTMLTGMLARSALIKSIFRRALSITGKARTEITNSDLLNHISADVSRIDVSAQWFHAVWTAPIQIIICLIILYNQLGPSSLAGFGLFLVITPIQVLFMKKQSKQRKTSMKYTDQRAKTLLEVLGSMRVVKYFSYEVPFLKSLYETRKQELHGILNILISQSANVALAFSIPVLASTLAFITYTETTPKFDVAAVFTALTLFQLLRQPMMFLPRGLSATADARNAFSRLRKVFTAEMRAELNLVIDESQEYAVQVNNATFEWEESSQKGDATPSVPFRIQDINMYVPRGALVGIIGPVGSGKSSLLLGLVGEMKRIAGSVSFGGRVAYCPQTAWIQNATVRDNILFGQPYDHEKYWRVLEQASLLRDLELLADGDMTEIGEKGINLSGGQKQRINVARALYYDAEIVIMDDPLSALDAHVGKALFRNAIRGALRDQGKTVIFVTHALHFLSQCDYICTLRDGRIAAHGTYEALVQGDEEFARLDRQFGGSDAEQEEEPHEPKKSAPSDLKLEPNRFKGSGTGTQKGKLIAEERRTTGSIPLLVYKTWLKAGHAWWTGPLVVLTCILAQGCNLISSYTLIWWSNNTLHKGLAFYQILYALLGLIQTLSIFLVGCTTDTFSFMVSKNLHHDALKHVFHAPMSFFDTTPTGRILGVFGKDIDNIDNELPGSLRMLVLTIAIVIGSIVIISVVEHYFIIVAIIISLGYQYYATYHRASAREVALFAVFGGTGISAAQVGLVLTYISSLTQACGMLTRQTTEVENHMNSIERVVDYSREDLISQEAPHDIPETKPGPEWPQRGAIEIRDLSMRYRAGLPNVLHGISLSIRGGEKIGVVGRTGAGKSSITQALLRIIEYNGSIAIDGVDISTIGLKDLRTQVAIIPQDPTIFSGTVRSALDPFSQYDDSRLWDALRRSYLIKDSYMDEKGEYTSDRINLDTVIESEGSNLSVGQRSLLSLARALVRDTKIAILDEATASVDLETDQKIQYTIATEFKNRTLICIAHRLRTILNYDRILVLDSGRVVEFDSPLALYRRESGIFRSLCQNSDITEQDILGSR</sequence>
<dbReference type="CDD" id="cd03244">
    <property type="entry name" value="ABCC_MRP_domain2"/>
    <property type="match status" value="1"/>
</dbReference>
<feature type="transmembrane region" description="Helical" evidence="10">
    <location>
        <begin position="869"/>
        <end position="889"/>
    </location>
</feature>
<dbReference type="EMBL" id="NHYE01005507">
    <property type="protein sequence ID" value="PPQ71322.1"/>
    <property type="molecule type" value="Genomic_DNA"/>
</dbReference>
<proteinExistence type="inferred from homology"/>
<feature type="domain" description="ABC transporter" evidence="11">
    <location>
        <begin position="531"/>
        <end position="764"/>
    </location>
</feature>
<evidence type="ECO:0000256" key="8">
    <source>
        <dbReference type="ARBA" id="ARBA00023136"/>
    </source>
</evidence>
<comment type="subcellular location">
    <subcellularLocation>
        <location evidence="1">Membrane</location>
        <topology evidence="1">Multi-pass membrane protein</topology>
    </subcellularLocation>
</comment>
<dbReference type="Gene3D" id="1.20.1560.10">
    <property type="entry name" value="ABC transporter type 1, transmembrane domain"/>
    <property type="match status" value="3"/>
</dbReference>
<evidence type="ECO:0000256" key="4">
    <source>
        <dbReference type="ARBA" id="ARBA00022692"/>
    </source>
</evidence>
<dbReference type="InterPro" id="IPR017871">
    <property type="entry name" value="ABC_transporter-like_CS"/>
</dbReference>
<dbReference type="Pfam" id="PF00005">
    <property type="entry name" value="ABC_tran"/>
    <property type="match status" value="2"/>
</dbReference>
<reference evidence="13 14" key="1">
    <citation type="journal article" date="2018" name="Evol. Lett.">
        <title>Horizontal gene cluster transfer increased hallucinogenic mushroom diversity.</title>
        <authorList>
            <person name="Reynolds H.T."/>
            <person name="Vijayakumar V."/>
            <person name="Gluck-Thaler E."/>
            <person name="Korotkin H.B."/>
            <person name="Matheny P.B."/>
            <person name="Slot J.C."/>
        </authorList>
    </citation>
    <scope>NUCLEOTIDE SEQUENCE [LARGE SCALE GENOMIC DNA]</scope>
    <source>
        <strain evidence="13 14">SRW20</strain>
    </source>
</reference>
<evidence type="ECO:0000259" key="12">
    <source>
        <dbReference type="PROSITE" id="PS50929"/>
    </source>
</evidence>
<evidence type="ECO:0000256" key="10">
    <source>
        <dbReference type="SAM" id="Phobius"/>
    </source>
</evidence>
<dbReference type="OrthoDB" id="6500128at2759"/>
<dbReference type="FunFam" id="1.20.1560.10:FF:000006">
    <property type="entry name" value="ATP-binding cassette, sub-family C (CFTR/MRP), member 9"/>
    <property type="match status" value="1"/>
</dbReference>
<comment type="caution">
    <text evidence="13">The sequence shown here is derived from an EMBL/GenBank/DDBJ whole genome shotgun (WGS) entry which is preliminary data.</text>
</comment>
<evidence type="ECO:0000256" key="9">
    <source>
        <dbReference type="SAM" id="MobiDB-lite"/>
    </source>
</evidence>
<dbReference type="SMART" id="SM00382">
    <property type="entry name" value="AAA"/>
    <property type="match status" value="2"/>
</dbReference>
<dbReference type="Pfam" id="PF00664">
    <property type="entry name" value="ABC_membrane"/>
    <property type="match status" value="2"/>
</dbReference>
<feature type="region of interest" description="Disordered" evidence="9">
    <location>
        <begin position="64"/>
        <end position="83"/>
    </location>
</feature>
<dbReference type="PROSITE" id="PS50929">
    <property type="entry name" value="ABC_TM1F"/>
    <property type="match status" value="2"/>
</dbReference>
<dbReference type="GO" id="GO:0016020">
    <property type="term" value="C:membrane"/>
    <property type="evidence" value="ECO:0007669"/>
    <property type="project" value="UniProtKB-SubCell"/>
</dbReference>
<dbReference type="Gene3D" id="3.40.50.300">
    <property type="entry name" value="P-loop containing nucleotide triphosphate hydrolases"/>
    <property type="match status" value="2"/>
</dbReference>
<dbReference type="FunFam" id="3.40.50.300:FF:000997">
    <property type="entry name" value="Multidrug resistance-associated protein 1"/>
    <property type="match status" value="1"/>
</dbReference>
<dbReference type="InterPro" id="IPR036640">
    <property type="entry name" value="ABC1_TM_sf"/>
</dbReference>
<dbReference type="PANTHER" id="PTHR24223">
    <property type="entry name" value="ATP-BINDING CASSETTE SUB-FAMILY C"/>
    <property type="match status" value="1"/>
</dbReference>
<dbReference type="InterPro" id="IPR003439">
    <property type="entry name" value="ABC_transporter-like_ATP-bd"/>
</dbReference>
<dbReference type="PANTHER" id="PTHR24223:SF456">
    <property type="entry name" value="MULTIDRUG RESISTANCE-ASSOCIATED PROTEIN LETHAL(2)03659"/>
    <property type="match status" value="1"/>
</dbReference>
<feature type="transmembrane region" description="Helical" evidence="10">
    <location>
        <begin position="333"/>
        <end position="352"/>
    </location>
</feature>
<dbReference type="Proteomes" id="UP000284706">
    <property type="component" value="Unassembled WGS sequence"/>
</dbReference>
<keyword evidence="6" id="KW-0067">ATP-binding</keyword>
<feature type="compositionally biased region" description="Low complexity" evidence="9">
    <location>
        <begin position="16"/>
        <end position="27"/>
    </location>
</feature>
<feature type="transmembrane region" description="Helical" evidence="10">
    <location>
        <begin position="443"/>
        <end position="461"/>
    </location>
</feature>